<proteinExistence type="predicted"/>
<dbReference type="RefSeq" id="WP_162807922.1">
    <property type="nucleotide sequence ID" value="NZ_CP031376.1"/>
</dbReference>
<evidence type="ECO:0000313" key="2">
    <source>
        <dbReference type="EMBL" id="AXK50965.1"/>
    </source>
</evidence>
<evidence type="ECO:0000256" key="1">
    <source>
        <dbReference type="SAM" id="SignalP"/>
    </source>
</evidence>
<accession>A0A345Z2Y6</accession>
<evidence type="ECO:0008006" key="4">
    <source>
        <dbReference type="Google" id="ProtNLM"/>
    </source>
</evidence>
<name>A0A345Z2Y6_9MOLU</name>
<organism evidence="2 3">
    <name type="scientific">Spiroplasma alleghenense</name>
    <dbReference type="NCBI Taxonomy" id="216931"/>
    <lineage>
        <taxon>Bacteria</taxon>
        <taxon>Bacillati</taxon>
        <taxon>Mycoplasmatota</taxon>
        <taxon>Mollicutes</taxon>
        <taxon>Entomoplasmatales</taxon>
        <taxon>Spiroplasmataceae</taxon>
        <taxon>Spiroplasma</taxon>
    </lineage>
</organism>
<dbReference type="NCBIfam" id="NF038029">
    <property type="entry name" value="LP_plasma"/>
    <property type="match status" value="1"/>
</dbReference>
<dbReference type="PROSITE" id="PS51257">
    <property type="entry name" value="PROKAR_LIPOPROTEIN"/>
    <property type="match status" value="1"/>
</dbReference>
<feature type="chain" id="PRO_5016709110" description="Lipoprotein" evidence="1">
    <location>
        <begin position="24"/>
        <end position="47"/>
    </location>
</feature>
<evidence type="ECO:0000313" key="3">
    <source>
        <dbReference type="Proteomes" id="UP000254792"/>
    </source>
</evidence>
<sequence length="47" mass="5129">MKKLLAVLGSISLLASSTISVVACESPGKEEKAELKEFNKENVKNFF</sequence>
<dbReference type="KEGG" id="salx:SALLE_v1c02910"/>
<feature type="signal peptide" evidence="1">
    <location>
        <begin position="1"/>
        <end position="23"/>
    </location>
</feature>
<keyword evidence="1" id="KW-0732">Signal</keyword>
<protein>
    <recommendedName>
        <fullName evidence="4">Lipoprotein</fullName>
    </recommendedName>
</protein>
<dbReference type="InterPro" id="IPR054816">
    <property type="entry name" value="Lipoprotein_mollicutes-type_CS"/>
</dbReference>
<gene>
    <name evidence="2" type="ORF">SALLE_v1c02910</name>
</gene>
<dbReference type="AlphaFoldDB" id="A0A345Z2Y6"/>
<reference evidence="2 3" key="1">
    <citation type="submission" date="2018-07" db="EMBL/GenBank/DDBJ databases">
        <title>Complete genome sequence of Spiroplasma alleghenense PLHS-1 (ATCC 51752).</title>
        <authorList>
            <person name="Chou L."/>
            <person name="Lee T.-Y."/>
            <person name="Tsai Y.-M."/>
            <person name="Kuo C.-H."/>
        </authorList>
    </citation>
    <scope>NUCLEOTIDE SEQUENCE [LARGE SCALE GENOMIC DNA]</scope>
    <source>
        <strain evidence="2 3">PLHS-1</strain>
    </source>
</reference>
<dbReference type="Proteomes" id="UP000254792">
    <property type="component" value="Chromosome"/>
</dbReference>
<keyword evidence="3" id="KW-1185">Reference proteome</keyword>
<dbReference type="EMBL" id="CP031376">
    <property type="protein sequence ID" value="AXK50965.1"/>
    <property type="molecule type" value="Genomic_DNA"/>
</dbReference>